<evidence type="ECO:0000313" key="2">
    <source>
        <dbReference type="Proteomes" id="UP000276133"/>
    </source>
</evidence>
<reference evidence="1 2" key="1">
    <citation type="journal article" date="2018" name="Sci. Rep.">
        <title>Genomic signatures of local adaptation to the degree of environmental predictability in rotifers.</title>
        <authorList>
            <person name="Franch-Gras L."/>
            <person name="Hahn C."/>
            <person name="Garcia-Roger E.M."/>
            <person name="Carmona M.J."/>
            <person name="Serra M."/>
            <person name="Gomez A."/>
        </authorList>
    </citation>
    <scope>NUCLEOTIDE SEQUENCE [LARGE SCALE GENOMIC DNA]</scope>
    <source>
        <strain evidence="1">HYR1</strain>
    </source>
</reference>
<dbReference type="Proteomes" id="UP000276133">
    <property type="component" value="Unassembled WGS sequence"/>
</dbReference>
<protein>
    <submittedName>
        <fullName evidence="1">Uncharacterized protein</fullName>
    </submittedName>
</protein>
<accession>A0A3M7SQT4</accession>
<gene>
    <name evidence="1" type="ORF">BpHYR1_024605</name>
</gene>
<dbReference type="EMBL" id="REGN01000910">
    <property type="protein sequence ID" value="RNA38163.1"/>
    <property type="molecule type" value="Genomic_DNA"/>
</dbReference>
<evidence type="ECO:0000313" key="1">
    <source>
        <dbReference type="EMBL" id="RNA38163.1"/>
    </source>
</evidence>
<organism evidence="1 2">
    <name type="scientific">Brachionus plicatilis</name>
    <name type="common">Marine rotifer</name>
    <name type="synonym">Brachionus muelleri</name>
    <dbReference type="NCBI Taxonomy" id="10195"/>
    <lineage>
        <taxon>Eukaryota</taxon>
        <taxon>Metazoa</taxon>
        <taxon>Spiralia</taxon>
        <taxon>Gnathifera</taxon>
        <taxon>Rotifera</taxon>
        <taxon>Eurotatoria</taxon>
        <taxon>Monogononta</taxon>
        <taxon>Pseudotrocha</taxon>
        <taxon>Ploima</taxon>
        <taxon>Brachionidae</taxon>
        <taxon>Brachionus</taxon>
    </lineage>
</organism>
<name>A0A3M7SQT4_BRAPC</name>
<comment type="caution">
    <text evidence="1">The sequence shown here is derived from an EMBL/GenBank/DDBJ whole genome shotgun (WGS) entry which is preliminary data.</text>
</comment>
<keyword evidence="2" id="KW-1185">Reference proteome</keyword>
<proteinExistence type="predicted"/>
<sequence length="134" mass="16392">MVRGYNRNMNFIEAIMFVKASNCNERSNKDFNSSNFWSFVLYKPNMVLLFFEQQLLHHLLKNSHAKLKKNDIQHPSRRFIIFKLWIEKKYEFAEEPNYESKNWRSFAEYFLEIKKQPTFKEKNLIPHLHTKKNT</sequence>
<dbReference type="AlphaFoldDB" id="A0A3M7SQT4"/>